<dbReference type="InterPro" id="IPR005119">
    <property type="entry name" value="LysR_subst-bd"/>
</dbReference>
<dbReference type="InterPro" id="IPR036388">
    <property type="entry name" value="WH-like_DNA-bd_sf"/>
</dbReference>
<dbReference type="EMBL" id="FYEH01000012">
    <property type="protein sequence ID" value="SNB74546.1"/>
    <property type="molecule type" value="Genomic_DNA"/>
</dbReference>
<dbReference type="Pfam" id="PF03466">
    <property type="entry name" value="LysR_substrate"/>
    <property type="match status" value="1"/>
</dbReference>
<dbReference type="InterPro" id="IPR036390">
    <property type="entry name" value="WH_DNA-bd_sf"/>
</dbReference>
<dbReference type="CDD" id="cd08414">
    <property type="entry name" value="PBP2_LTTR_aromatics_like"/>
    <property type="match status" value="1"/>
</dbReference>
<comment type="similarity">
    <text evidence="1">Belongs to the LysR transcriptional regulatory family.</text>
</comment>
<reference evidence="6 7" key="1">
    <citation type="submission" date="2017-06" db="EMBL/GenBank/DDBJ databases">
        <authorList>
            <person name="Kim H.J."/>
            <person name="Triplett B.A."/>
        </authorList>
    </citation>
    <scope>NUCLEOTIDE SEQUENCE [LARGE SCALE GENOMIC DNA]</scope>
    <source>
        <strain evidence="6 7">B29T1</strain>
    </source>
</reference>
<dbReference type="AlphaFoldDB" id="A0A212RQ12"/>
<evidence type="ECO:0000256" key="1">
    <source>
        <dbReference type="ARBA" id="ARBA00009437"/>
    </source>
</evidence>
<evidence type="ECO:0000313" key="6">
    <source>
        <dbReference type="EMBL" id="SNB74546.1"/>
    </source>
</evidence>
<keyword evidence="3" id="KW-0238">DNA-binding</keyword>
<dbReference type="RefSeq" id="WP_088562347.1">
    <property type="nucleotide sequence ID" value="NZ_FYEH01000012.1"/>
</dbReference>
<keyword evidence="7" id="KW-1185">Reference proteome</keyword>
<feature type="domain" description="HTH lysR-type" evidence="5">
    <location>
        <begin position="3"/>
        <end position="60"/>
    </location>
</feature>
<proteinExistence type="inferred from homology"/>
<dbReference type="FunFam" id="1.10.10.10:FF:000001">
    <property type="entry name" value="LysR family transcriptional regulator"/>
    <property type="match status" value="1"/>
</dbReference>
<evidence type="ECO:0000256" key="2">
    <source>
        <dbReference type="ARBA" id="ARBA00023015"/>
    </source>
</evidence>
<sequence length="293" mass="32076">MIPEIRHLRAFAAVAEELHFGRAAVRLNIVQPALSMQIRQLEEMLGVRLLDRTRRSVAVTEPGQLFLEEARRILRALDQAIDLAQRAGRGEAGRLAIGYSAATAYSGLLSRLLSAFHAALPEITLDVRELHPAMQREALLTRELDIGFVVANAESRKPAFDSLVVERWRMALALPTGHPLAKRAVVPFDLLREEPFITYEALGEDLGVDAFREAAGFAPMVRHHAQSPIMLLSLVGAGLGIATVPTILQSAAPPGVTFLQGDRAFPELPIAALFRRHNGNAALRRFVEGLEAV</sequence>
<dbReference type="Pfam" id="PF00126">
    <property type="entry name" value="HTH_1"/>
    <property type="match status" value="1"/>
</dbReference>
<evidence type="ECO:0000259" key="5">
    <source>
        <dbReference type="PROSITE" id="PS50931"/>
    </source>
</evidence>
<evidence type="ECO:0000256" key="3">
    <source>
        <dbReference type="ARBA" id="ARBA00023125"/>
    </source>
</evidence>
<dbReference type="GO" id="GO:0003700">
    <property type="term" value="F:DNA-binding transcription factor activity"/>
    <property type="evidence" value="ECO:0007669"/>
    <property type="project" value="InterPro"/>
</dbReference>
<evidence type="ECO:0000313" key="7">
    <source>
        <dbReference type="Proteomes" id="UP000197065"/>
    </source>
</evidence>
<dbReference type="PROSITE" id="PS50931">
    <property type="entry name" value="HTH_LYSR"/>
    <property type="match status" value="1"/>
</dbReference>
<dbReference type="SUPFAM" id="SSF53850">
    <property type="entry name" value="Periplasmic binding protein-like II"/>
    <property type="match status" value="1"/>
</dbReference>
<dbReference type="GO" id="GO:0003677">
    <property type="term" value="F:DNA binding"/>
    <property type="evidence" value="ECO:0007669"/>
    <property type="project" value="UniProtKB-KW"/>
</dbReference>
<dbReference type="Gene3D" id="1.10.10.10">
    <property type="entry name" value="Winged helix-like DNA-binding domain superfamily/Winged helix DNA-binding domain"/>
    <property type="match status" value="1"/>
</dbReference>
<name>A0A212RQ12_9PROT</name>
<organism evidence="6 7">
    <name type="scientific">Arboricoccus pini</name>
    <dbReference type="NCBI Taxonomy" id="1963835"/>
    <lineage>
        <taxon>Bacteria</taxon>
        <taxon>Pseudomonadati</taxon>
        <taxon>Pseudomonadota</taxon>
        <taxon>Alphaproteobacteria</taxon>
        <taxon>Geminicoccales</taxon>
        <taxon>Geminicoccaceae</taxon>
        <taxon>Arboricoccus</taxon>
    </lineage>
</organism>
<accession>A0A212RQ12</accession>
<dbReference type="GO" id="GO:0032993">
    <property type="term" value="C:protein-DNA complex"/>
    <property type="evidence" value="ECO:0007669"/>
    <property type="project" value="TreeGrafter"/>
</dbReference>
<protein>
    <submittedName>
        <fullName evidence="6">Transcriptional regulator, LysR family</fullName>
    </submittedName>
</protein>
<keyword evidence="4" id="KW-0804">Transcription</keyword>
<dbReference type="Proteomes" id="UP000197065">
    <property type="component" value="Unassembled WGS sequence"/>
</dbReference>
<keyword evidence="2" id="KW-0805">Transcription regulation</keyword>
<dbReference type="PANTHER" id="PTHR30346">
    <property type="entry name" value="TRANSCRIPTIONAL DUAL REGULATOR HCAR-RELATED"/>
    <property type="match status" value="1"/>
</dbReference>
<dbReference type="PANTHER" id="PTHR30346:SF0">
    <property type="entry name" value="HCA OPERON TRANSCRIPTIONAL ACTIVATOR HCAR"/>
    <property type="match status" value="1"/>
</dbReference>
<dbReference type="OrthoDB" id="9811588at2"/>
<dbReference type="InterPro" id="IPR000847">
    <property type="entry name" value="LysR_HTH_N"/>
</dbReference>
<evidence type="ECO:0000256" key="4">
    <source>
        <dbReference type="ARBA" id="ARBA00023163"/>
    </source>
</evidence>
<dbReference type="Gene3D" id="3.40.190.10">
    <property type="entry name" value="Periplasmic binding protein-like II"/>
    <property type="match status" value="2"/>
</dbReference>
<gene>
    <name evidence="6" type="ORF">SAMN07250955_1125</name>
</gene>
<dbReference type="PRINTS" id="PR00039">
    <property type="entry name" value="HTHLYSR"/>
</dbReference>
<dbReference type="SUPFAM" id="SSF46785">
    <property type="entry name" value="Winged helix' DNA-binding domain"/>
    <property type="match status" value="1"/>
</dbReference>